<proteinExistence type="predicted"/>
<dbReference type="InterPro" id="IPR051791">
    <property type="entry name" value="Pra-immunoreactive"/>
</dbReference>
<evidence type="ECO:0000313" key="8">
    <source>
        <dbReference type="EMBL" id="SEK39102.1"/>
    </source>
</evidence>
<evidence type="ECO:0000256" key="4">
    <source>
        <dbReference type="ARBA" id="ARBA00022989"/>
    </source>
</evidence>
<keyword evidence="9" id="KW-1185">Reference proteome</keyword>
<dbReference type="Pfam" id="PF06271">
    <property type="entry name" value="RDD"/>
    <property type="match status" value="1"/>
</dbReference>
<keyword evidence="5 6" id="KW-0472">Membrane</keyword>
<dbReference type="EMBL" id="FOBF01000001">
    <property type="protein sequence ID" value="SEK39102.1"/>
    <property type="molecule type" value="Genomic_DNA"/>
</dbReference>
<gene>
    <name evidence="8" type="ORF">SAMN05660976_00431</name>
</gene>
<dbReference type="GO" id="GO:0005886">
    <property type="term" value="C:plasma membrane"/>
    <property type="evidence" value="ECO:0007669"/>
    <property type="project" value="UniProtKB-SubCell"/>
</dbReference>
<keyword evidence="4 6" id="KW-1133">Transmembrane helix</keyword>
<feature type="transmembrane region" description="Helical" evidence="6">
    <location>
        <begin position="123"/>
        <end position="141"/>
    </location>
</feature>
<dbReference type="PANTHER" id="PTHR36115">
    <property type="entry name" value="PROLINE-RICH ANTIGEN HOMOLOG-RELATED"/>
    <property type="match status" value="1"/>
</dbReference>
<evidence type="ECO:0000259" key="7">
    <source>
        <dbReference type="Pfam" id="PF06271"/>
    </source>
</evidence>
<dbReference type="STRING" id="46177.SAMN05660976_00431"/>
<dbReference type="Proteomes" id="UP000198953">
    <property type="component" value="Unassembled WGS sequence"/>
</dbReference>
<name>A0A1H7GQ30_9ACTN</name>
<evidence type="ECO:0000256" key="1">
    <source>
        <dbReference type="ARBA" id="ARBA00004651"/>
    </source>
</evidence>
<feature type="domain" description="RDD" evidence="7">
    <location>
        <begin position="21"/>
        <end position="153"/>
    </location>
</feature>
<reference evidence="8 9" key="1">
    <citation type="submission" date="2016-10" db="EMBL/GenBank/DDBJ databases">
        <authorList>
            <person name="de Groot N.N."/>
        </authorList>
    </citation>
    <scope>NUCLEOTIDE SEQUENCE [LARGE SCALE GENOMIC DNA]</scope>
    <source>
        <strain evidence="8 9">DSM 43357</strain>
    </source>
</reference>
<feature type="transmembrane region" description="Helical" evidence="6">
    <location>
        <begin position="28"/>
        <end position="47"/>
    </location>
</feature>
<dbReference type="AlphaFoldDB" id="A0A1H7GQ30"/>
<dbReference type="InterPro" id="IPR010432">
    <property type="entry name" value="RDD"/>
</dbReference>
<protein>
    <submittedName>
        <fullName evidence="8">Uncharacterized membrane protein YckC, RDD family</fullName>
    </submittedName>
</protein>
<evidence type="ECO:0000256" key="5">
    <source>
        <dbReference type="ARBA" id="ARBA00023136"/>
    </source>
</evidence>
<feature type="transmembrane region" description="Helical" evidence="6">
    <location>
        <begin position="67"/>
        <end position="87"/>
    </location>
</feature>
<evidence type="ECO:0000256" key="3">
    <source>
        <dbReference type="ARBA" id="ARBA00022692"/>
    </source>
</evidence>
<comment type="subcellular location">
    <subcellularLocation>
        <location evidence="1">Cell membrane</location>
        <topology evidence="1">Multi-pass membrane protein</topology>
    </subcellularLocation>
</comment>
<evidence type="ECO:0000313" key="9">
    <source>
        <dbReference type="Proteomes" id="UP000198953"/>
    </source>
</evidence>
<keyword evidence="2" id="KW-1003">Cell membrane</keyword>
<evidence type="ECO:0000256" key="2">
    <source>
        <dbReference type="ARBA" id="ARBA00022475"/>
    </source>
</evidence>
<sequence>MMCLPMGSTTGPPPPPHPRPLAGRWRRLFAGVLDGIIVGIVSAPFSWTSWTYVWDSHKGVWDRYPAQHTFLAGIVAFLYFWLLHAYWNGQTVGKKVFGMRVVQVDGTRIGVGQAALRQAVETVLSWLCCVGGLLDLGWILFDPRKQALHDKAARTVVVDA</sequence>
<evidence type="ECO:0000256" key="6">
    <source>
        <dbReference type="SAM" id="Phobius"/>
    </source>
</evidence>
<accession>A0A1H7GQ30</accession>
<organism evidence="8 9">
    <name type="scientific">Nonomuraea pusilla</name>
    <dbReference type="NCBI Taxonomy" id="46177"/>
    <lineage>
        <taxon>Bacteria</taxon>
        <taxon>Bacillati</taxon>
        <taxon>Actinomycetota</taxon>
        <taxon>Actinomycetes</taxon>
        <taxon>Streptosporangiales</taxon>
        <taxon>Streptosporangiaceae</taxon>
        <taxon>Nonomuraea</taxon>
    </lineage>
</organism>
<keyword evidence="3 6" id="KW-0812">Transmembrane</keyword>